<evidence type="ECO:0000256" key="4">
    <source>
        <dbReference type="ARBA" id="ARBA00022989"/>
    </source>
</evidence>
<comment type="similarity">
    <text evidence="6">Belongs to the ferroportin (FP) (TC 2.A.100) family. SLC40A subfamily.</text>
</comment>
<evidence type="ECO:0000256" key="5">
    <source>
        <dbReference type="ARBA" id="ARBA00023136"/>
    </source>
</evidence>
<evidence type="ECO:0000256" key="6">
    <source>
        <dbReference type="RuleBase" id="RU365065"/>
    </source>
</evidence>
<evidence type="ECO:0000313" key="8">
    <source>
        <dbReference type="EMBL" id="CAG8319402.1"/>
    </source>
</evidence>
<dbReference type="PANTHER" id="PTHR11660">
    <property type="entry name" value="SOLUTE CARRIER FAMILY 40 MEMBER"/>
    <property type="match status" value="1"/>
</dbReference>
<comment type="caution">
    <text evidence="8">The sequence shown here is derived from an EMBL/GenBank/DDBJ whole genome shotgun (WGS) entry which is preliminary data.</text>
</comment>
<accession>A0A9W4N861</accession>
<proteinExistence type="inferred from homology"/>
<dbReference type="PANTHER" id="PTHR11660:SF57">
    <property type="entry name" value="SOLUTE CARRIER FAMILY 40 MEMBER"/>
    <property type="match status" value="1"/>
</dbReference>
<dbReference type="GO" id="GO:0016020">
    <property type="term" value="C:membrane"/>
    <property type="evidence" value="ECO:0007669"/>
    <property type="project" value="UniProtKB-SubCell"/>
</dbReference>
<protein>
    <recommendedName>
        <fullName evidence="6">Solute carrier family 40 member</fullName>
    </recommendedName>
</protein>
<feature type="transmembrane region" description="Helical" evidence="6">
    <location>
        <begin position="142"/>
        <end position="158"/>
    </location>
</feature>
<gene>
    <name evidence="8" type="ORF">PSALAMII_LOCUS2353</name>
</gene>
<evidence type="ECO:0000256" key="2">
    <source>
        <dbReference type="ARBA" id="ARBA00022448"/>
    </source>
</evidence>
<comment type="subcellular location">
    <subcellularLocation>
        <location evidence="1 6">Membrane</location>
        <topology evidence="1 6">Multi-pass membrane protein</topology>
    </subcellularLocation>
</comment>
<dbReference type="EMBL" id="CAJVPA010000099">
    <property type="protein sequence ID" value="CAG8319402.1"/>
    <property type="molecule type" value="Genomic_DNA"/>
</dbReference>
<evidence type="ECO:0000256" key="1">
    <source>
        <dbReference type="ARBA" id="ARBA00004141"/>
    </source>
</evidence>
<evidence type="ECO:0000256" key="7">
    <source>
        <dbReference type="SAM" id="MobiDB-lite"/>
    </source>
</evidence>
<feature type="transmembrane region" description="Helical" evidence="6">
    <location>
        <begin position="170"/>
        <end position="192"/>
    </location>
</feature>
<dbReference type="InterPro" id="IPR009716">
    <property type="entry name" value="Ferroportin-1"/>
</dbReference>
<keyword evidence="5 6" id="KW-0472">Membrane</keyword>
<dbReference type="OrthoDB" id="648861at2759"/>
<evidence type="ECO:0000256" key="3">
    <source>
        <dbReference type="ARBA" id="ARBA00022692"/>
    </source>
</evidence>
<organism evidence="8 9">
    <name type="scientific">Penicillium salamii</name>
    <dbReference type="NCBI Taxonomy" id="1612424"/>
    <lineage>
        <taxon>Eukaryota</taxon>
        <taxon>Fungi</taxon>
        <taxon>Dikarya</taxon>
        <taxon>Ascomycota</taxon>
        <taxon>Pezizomycotina</taxon>
        <taxon>Eurotiomycetes</taxon>
        <taxon>Eurotiomycetidae</taxon>
        <taxon>Eurotiales</taxon>
        <taxon>Aspergillaceae</taxon>
        <taxon>Penicillium</taxon>
    </lineage>
</organism>
<evidence type="ECO:0000313" key="9">
    <source>
        <dbReference type="Proteomes" id="UP001152646"/>
    </source>
</evidence>
<feature type="compositionally biased region" description="Polar residues" evidence="7">
    <location>
        <begin position="23"/>
        <end position="33"/>
    </location>
</feature>
<dbReference type="GO" id="GO:0005381">
    <property type="term" value="F:iron ion transmembrane transporter activity"/>
    <property type="evidence" value="ECO:0007669"/>
    <property type="project" value="UniProtKB-UniRule"/>
</dbReference>
<name>A0A9W4N861_9EURO</name>
<dbReference type="Pfam" id="PF06963">
    <property type="entry name" value="FPN1"/>
    <property type="match status" value="2"/>
</dbReference>
<dbReference type="Proteomes" id="UP001152646">
    <property type="component" value="Unassembled WGS sequence"/>
</dbReference>
<keyword evidence="4 6" id="KW-1133">Transmembrane helix</keyword>
<dbReference type="AlphaFoldDB" id="A0A9W4N861"/>
<keyword evidence="6" id="KW-0406">Ion transport</keyword>
<reference evidence="8" key="1">
    <citation type="submission" date="2021-07" db="EMBL/GenBank/DDBJ databases">
        <authorList>
            <person name="Branca A.L. A."/>
        </authorList>
    </citation>
    <scope>NUCLEOTIDE SEQUENCE</scope>
</reference>
<feature type="region of interest" description="Disordered" evidence="7">
    <location>
        <begin position="1"/>
        <end position="36"/>
    </location>
</feature>
<keyword evidence="3 6" id="KW-0812">Transmembrane</keyword>
<comment type="caution">
    <text evidence="6">Lacks conserved residue(s) required for the propagation of feature annotation.</text>
</comment>
<comment type="function">
    <text evidence="6">May be involved in iron transport and iron homeostasis.</text>
</comment>
<sequence length="217" mass="24323">MTRAPIKQQLPAEDTPLLHADSNADSPSTSQRGNDLRDEFPKKLANRLYLSHFLSTWNSRVFEFGAVLYLATIYPGTLLPMSVYALSRGLAAIVFAPAVGHYIDVENRLKVVRVSIGEFISRAAAQISPEVVYSQWLRPTAVLQRLAVAASCAIFYLLKVKFQMARELNYSLLTALAFLACIEKLCSIMNMVSVERDWVRIADLEVLVWGTFLTLPR</sequence>
<keyword evidence="2 6" id="KW-0813">Transport</keyword>